<gene>
    <name evidence="3" type="ORF">M501DRAFT_904207</name>
</gene>
<dbReference type="PROSITE" id="PS50076">
    <property type="entry name" value="DNAJ_2"/>
    <property type="match status" value="1"/>
</dbReference>
<dbReference type="OrthoDB" id="445556at2759"/>
<dbReference type="InterPro" id="IPR001623">
    <property type="entry name" value="DnaJ_domain"/>
</dbReference>
<feature type="non-terminal residue" evidence="3">
    <location>
        <position position="229"/>
    </location>
</feature>
<dbReference type="Proteomes" id="UP000799429">
    <property type="component" value="Unassembled WGS sequence"/>
</dbReference>
<evidence type="ECO:0000259" key="2">
    <source>
        <dbReference type="PROSITE" id="PS50076"/>
    </source>
</evidence>
<evidence type="ECO:0000313" key="4">
    <source>
        <dbReference type="Proteomes" id="UP000799429"/>
    </source>
</evidence>
<keyword evidence="4" id="KW-1185">Reference proteome</keyword>
<evidence type="ECO:0000256" key="1">
    <source>
        <dbReference type="SAM" id="MobiDB-lite"/>
    </source>
</evidence>
<reference evidence="3" key="1">
    <citation type="journal article" date="2020" name="Stud. Mycol.">
        <title>101 Dothideomycetes genomes: a test case for predicting lifestyles and emergence of pathogens.</title>
        <authorList>
            <person name="Haridas S."/>
            <person name="Albert R."/>
            <person name="Binder M."/>
            <person name="Bloem J."/>
            <person name="Labutti K."/>
            <person name="Salamov A."/>
            <person name="Andreopoulos B."/>
            <person name="Baker S."/>
            <person name="Barry K."/>
            <person name="Bills G."/>
            <person name="Bluhm B."/>
            <person name="Cannon C."/>
            <person name="Castanera R."/>
            <person name="Culley D."/>
            <person name="Daum C."/>
            <person name="Ezra D."/>
            <person name="Gonzalez J."/>
            <person name="Henrissat B."/>
            <person name="Kuo A."/>
            <person name="Liang C."/>
            <person name="Lipzen A."/>
            <person name="Lutzoni F."/>
            <person name="Magnuson J."/>
            <person name="Mondo S."/>
            <person name="Nolan M."/>
            <person name="Ohm R."/>
            <person name="Pangilinan J."/>
            <person name="Park H.-J."/>
            <person name="Ramirez L."/>
            <person name="Alfaro M."/>
            <person name="Sun H."/>
            <person name="Tritt A."/>
            <person name="Yoshinaga Y."/>
            <person name="Zwiers L.-H."/>
            <person name="Turgeon B."/>
            <person name="Goodwin S."/>
            <person name="Spatafora J."/>
            <person name="Crous P."/>
            <person name="Grigoriev I."/>
        </authorList>
    </citation>
    <scope>NUCLEOTIDE SEQUENCE</scope>
    <source>
        <strain evidence="3">CBS 101060</strain>
    </source>
</reference>
<feature type="region of interest" description="Disordered" evidence="1">
    <location>
        <begin position="51"/>
        <end position="76"/>
    </location>
</feature>
<protein>
    <recommendedName>
        <fullName evidence="2">J domain-containing protein</fullName>
    </recommendedName>
</protein>
<feature type="non-terminal residue" evidence="3">
    <location>
        <position position="1"/>
    </location>
</feature>
<proteinExistence type="predicted"/>
<dbReference type="AlphaFoldDB" id="A0A9P4S9G5"/>
<dbReference type="Gene3D" id="1.10.287.110">
    <property type="entry name" value="DnaJ domain"/>
    <property type="match status" value="1"/>
</dbReference>
<accession>A0A9P4S9G5</accession>
<sequence>PRDPSADPYTWPIPSPPTRPLTPYEILSHPLHGPYTKARFNALVKLYHPDLHHLPPSPSHPSNSSHNPHPHPSISPSERLERYRLIIAAHTLLSSPTRRQAYDTHGHGWDHAPNLPTSSAGAPKRQWPKGMNPLYNATWEDWERWYEATSPSPSRPAPQTPFVPNGTFVVVLLLCAFLGGLGQASRAGIFSASLLEQREQVHADAARNLRRSRLSAVGASRSESIERFI</sequence>
<dbReference type="SUPFAM" id="SSF46565">
    <property type="entry name" value="Chaperone J-domain"/>
    <property type="match status" value="1"/>
</dbReference>
<name>A0A9P4S9G5_9PEZI</name>
<comment type="caution">
    <text evidence="3">The sequence shown here is derived from an EMBL/GenBank/DDBJ whole genome shotgun (WGS) entry which is preliminary data.</text>
</comment>
<feature type="domain" description="J" evidence="2">
    <location>
        <begin position="22"/>
        <end position="106"/>
    </location>
</feature>
<dbReference type="InterPro" id="IPR036869">
    <property type="entry name" value="J_dom_sf"/>
</dbReference>
<feature type="compositionally biased region" description="Low complexity" evidence="1">
    <location>
        <begin position="60"/>
        <end position="76"/>
    </location>
</feature>
<feature type="compositionally biased region" description="Basic and acidic residues" evidence="1">
    <location>
        <begin position="100"/>
        <end position="110"/>
    </location>
</feature>
<evidence type="ECO:0000313" key="3">
    <source>
        <dbReference type="EMBL" id="KAF2838510.1"/>
    </source>
</evidence>
<organism evidence="3 4">
    <name type="scientific">Patellaria atrata CBS 101060</name>
    <dbReference type="NCBI Taxonomy" id="1346257"/>
    <lineage>
        <taxon>Eukaryota</taxon>
        <taxon>Fungi</taxon>
        <taxon>Dikarya</taxon>
        <taxon>Ascomycota</taxon>
        <taxon>Pezizomycotina</taxon>
        <taxon>Dothideomycetes</taxon>
        <taxon>Dothideomycetes incertae sedis</taxon>
        <taxon>Patellariales</taxon>
        <taxon>Patellariaceae</taxon>
        <taxon>Patellaria</taxon>
    </lineage>
</organism>
<dbReference type="EMBL" id="MU006096">
    <property type="protein sequence ID" value="KAF2838510.1"/>
    <property type="molecule type" value="Genomic_DNA"/>
</dbReference>
<feature type="region of interest" description="Disordered" evidence="1">
    <location>
        <begin position="100"/>
        <end position="127"/>
    </location>
</feature>